<evidence type="ECO:0000256" key="3">
    <source>
        <dbReference type="ARBA" id="ARBA00022946"/>
    </source>
</evidence>
<dbReference type="SUPFAM" id="SSF53720">
    <property type="entry name" value="ALDH-like"/>
    <property type="match status" value="1"/>
</dbReference>
<evidence type="ECO:0000256" key="1">
    <source>
        <dbReference type="ARBA" id="ARBA00004173"/>
    </source>
</evidence>
<evidence type="ECO:0000256" key="7">
    <source>
        <dbReference type="ARBA" id="ARBA00035140"/>
    </source>
</evidence>
<evidence type="ECO:0000256" key="4">
    <source>
        <dbReference type="ARBA" id="ARBA00022980"/>
    </source>
</evidence>
<evidence type="ECO:0000313" key="10">
    <source>
        <dbReference type="WBParaSite" id="TREG1_44640.1"/>
    </source>
</evidence>
<evidence type="ECO:0000256" key="5">
    <source>
        <dbReference type="ARBA" id="ARBA00023128"/>
    </source>
</evidence>
<name>A0AA85JVR1_TRIRE</name>
<dbReference type="Proteomes" id="UP000050795">
    <property type="component" value="Unassembled WGS sequence"/>
</dbReference>
<accession>A0AA85JVR1</accession>
<dbReference type="WBParaSite" id="TREG1_44640.1">
    <property type="protein sequence ID" value="TREG1_44640.1"/>
    <property type="gene ID" value="TREG1_44640"/>
</dbReference>
<dbReference type="InterPro" id="IPR015590">
    <property type="entry name" value="Aldehyde_DH_dom"/>
</dbReference>
<evidence type="ECO:0000256" key="6">
    <source>
        <dbReference type="ARBA" id="ARBA00023274"/>
    </source>
</evidence>
<dbReference type="GO" id="GO:0003735">
    <property type="term" value="F:structural constituent of ribosome"/>
    <property type="evidence" value="ECO:0007669"/>
    <property type="project" value="TreeGrafter"/>
</dbReference>
<dbReference type="Pfam" id="PF10236">
    <property type="entry name" value="DAP3"/>
    <property type="match status" value="1"/>
</dbReference>
<keyword evidence="5" id="KW-0496">Mitochondrion</keyword>
<dbReference type="GO" id="GO:0016491">
    <property type="term" value="F:oxidoreductase activity"/>
    <property type="evidence" value="ECO:0007669"/>
    <property type="project" value="InterPro"/>
</dbReference>
<evidence type="ECO:0000259" key="8">
    <source>
        <dbReference type="Pfam" id="PF00171"/>
    </source>
</evidence>
<organism evidence="9 10">
    <name type="scientific">Trichobilharzia regenti</name>
    <name type="common">Nasal bird schistosome</name>
    <dbReference type="NCBI Taxonomy" id="157069"/>
    <lineage>
        <taxon>Eukaryota</taxon>
        <taxon>Metazoa</taxon>
        <taxon>Spiralia</taxon>
        <taxon>Lophotrochozoa</taxon>
        <taxon>Platyhelminthes</taxon>
        <taxon>Trematoda</taxon>
        <taxon>Digenea</taxon>
        <taxon>Strigeidida</taxon>
        <taxon>Schistosomatoidea</taxon>
        <taxon>Schistosomatidae</taxon>
        <taxon>Trichobilharzia</taxon>
    </lineage>
</organism>
<reference evidence="10" key="2">
    <citation type="submission" date="2023-11" db="UniProtKB">
        <authorList>
            <consortium name="WormBaseParasite"/>
        </authorList>
    </citation>
    <scope>IDENTIFICATION</scope>
</reference>
<dbReference type="InterPro" id="IPR016161">
    <property type="entry name" value="Ald_DH/histidinol_DH"/>
</dbReference>
<evidence type="ECO:0000256" key="2">
    <source>
        <dbReference type="ARBA" id="ARBA00009863"/>
    </source>
</evidence>
<dbReference type="InterPro" id="IPR019368">
    <property type="entry name" value="Ribosomal_mS29"/>
</dbReference>
<keyword evidence="6" id="KW-0687">Ribonucleoprotein</keyword>
<dbReference type="GO" id="GO:0005763">
    <property type="term" value="C:mitochondrial small ribosomal subunit"/>
    <property type="evidence" value="ECO:0007669"/>
    <property type="project" value="TreeGrafter"/>
</dbReference>
<dbReference type="PANTHER" id="PTHR12810:SF0">
    <property type="entry name" value="SMALL RIBOSOMAL SUBUNIT PROTEIN MS29"/>
    <property type="match status" value="1"/>
</dbReference>
<sequence length="704" mass="79897">MTMVLFLRKVAHISRFYGYSCISIRSCSSASHINIPTPRTKMFHFDEPFQITSVLGKFVTYSEKDYSHFMEPFLKAELTEELKAFNDLSLMLRKPALDMMKDLISIRNLQKESFNNESASSESVLLSKRSVPRFVLYGQPGTGISTALAQITCFTGNSKWLIFPFTSCENFLEPSHDLSSSNEYHHSQHCQEFSGDAFDFPARSGEWLKAFLKINQTLLEEVKPVISRKVEWTKKDVMCEGTSWIDLINFGVARVKYATDCIGILLREMRSLSSTSDGPPCLLVIDGVNFMWCRGTLLHDKTLCKRITTDRLAIVHHLKRALKGDWRHGAIVTSTNIRASWPTDREQYTPGYLLGKSGFECMDPFVPVLVENYTPSEIDAMLRFYAENQWLTNPAVFTPNGRAELIFLSDHNPLELSRISIYKVLSYKTPTSGYHYFSRLITSAIKCQQFPMSTNSVKEHHKLAVERLHNWLSNNDLPLKSNCKSTSDECFTYEYTCYDPSTQLPLVRYHPTTSSQLDEMAVNACKAQKQWVDLPLLERAKRLRKVGDLIRNEASWLSELETLDTAKPLWEARADIEACADSFELFAGFIPNFTGVHVPVPPNPGSFYYTRREPFGLCAGIGAWNFPFQMAVWKSVPALAAGNAFIFKPSNLTPLTAVRLYELYKMAGCPENLFQVVLGGAELGQTLINHHLVSKVSFTVQCNR</sequence>
<comment type="similarity">
    <text evidence="2">Belongs to the mitochondrion-specific ribosomal protein mS29 family.</text>
</comment>
<proteinExistence type="inferred from homology"/>
<dbReference type="AlphaFoldDB" id="A0AA85JVR1"/>
<dbReference type="PANTHER" id="PTHR12810">
    <property type="entry name" value="MITOCHONDRIAL 28S RIBOSOMAL PROTEIN S29"/>
    <property type="match status" value="1"/>
</dbReference>
<dbReference type="InterPro" id="IPR016162">
    <property type="entry name" value="Ald_DH_N"/>
</dbReference>
<feature type="domain" description="Aldehyde dehydrogenase" evidence="8">
    <location>
        <begin position="495"/>
        <end position="699"/>
    </location>
</feature>
<keyword evidence="3" id="KW-0809">Transit peptide</keyword>
<evidence type="ECO:0000313" key="9">
    <source>
        <dbReference type="Proteomes" id="UP000050795"/>
    </source>
</evidence>
<reference evidence="9" key="1">
    <citation type="submission" date="2022-06" db="EMBL/GenBank/DDBJ databases">
        <authorList>
            <person name="Berger JAMES D."/>
            <person name="Berger JAMES D."/>
        </authorList>
    </citation>
    <scope>NUCLEOTIDE SEQUENCE [LARGE SCALE GENOMIC DNA]</scope>
</reference>
<dbReference type="Pfam" id="PF00171">
    <property type="entry name" value="Aldedh"/>
    <property type="match status" value="1"/>
</dbReference>
<protein>
    <recommendedName>
        <fullName evidence="7">Small ribosomal subunit protein mS29</fullName>
    </recommendedName>
</protein>
<dbReference type="Gene3D" id="3.40.605.10">
    <property type="entry name" value="Aldehyde Dehydrogenase, Chain A, domain 1"/>
    <property type="match status" value="1"/>
</dbReference>
<comment type="subcellular location">
    <subcellularLocation>
        <location evidence="1">Mitochondrion</location>
    </subcellularLocation>
</comment>
<keyword evidence="4" id="KW-0689">Ribosomal protein</keyword>
<keyword evidence="9" id="KW-1185">Reference proteome</keyword>